<dbReference type="EMBL" id="MN740115">
    <property type="protein sequence ID" value="QHT88379.1"/>
    <property type="molecule type" value="Genomic_DNA"/>
</dbReference>
<evidence type="ECO:0000256" key="8">
    <source>
        <dbReference type="SAM" id="MobiDB-lite"/>
    </source>
</evidence>
<sequence>MADAVIAALADKAQNIQDRESATDPSISKILGTVKKFIQKSRVMCYGGTAINNLLPTKQQFYDPNYDIPDYDFYTETPQLHAMTLADQFDALGYKNVEVKPGVHLSTFKVFVNYNGVADISYLEPAIFKVLWDENVVRDKIHYVSPNFLRMSMYLELSRPRGDVSRWTKVYKRLMLLNKEFPIGCSKTVDDEEHTLSKTHRSKIEHILQNKPVILMGIKATELHSKSHQNVWKVPIDVLVEPANFKAYSDAFADVWGDATSITEYAPYAELLPKHADIVHKETGQLLVRVFETMACHSFHDLKSGMRVASIPTLLQFFFAFVYADAHYIEGYDQNRIVCIAQRLMDLAHSQGNRRFDLLTPLECMGKQETLLSMRAEAIELRKKTERDSDDFLRLFFTYSPSTTSASKRKTLKQKLTKTNINKTEHK</sequence>
<dbReference type="Pfam" id="PF19244">
    <property type="entry name" value="Poly_A_pol_cat"/>
    <property type="match status" value="1"/>
</dbReference>
<keyword evidence="3" id="KW-0808">Transferase</keyword>
<dbReference type="GO" id="GO:0006397">
    <property type="term" value="P:mRNA processing"/>
    <property type="evidence" value="ECO:0007669"/>
    <property type="project" value="UniProtKB-KW"/>
</dbReference>
<feature type="domain" description="Poly(A) polymerase catalytic subunit" evidence="9">
    <location>
        <begin position="33"/>
        <end position="161"/>
    </location>
</feature>
<evidence type="ECO:0000256" key="6">
    <source>
        <dbReference type="ARBA" id="ARBA00022844"/>
    </source>
</evidence>
<reference evidence="10" key="1">
    <citation type="journal article" date="2020" name="Nature">
        <title>Giant virus diversity and host interactions through global metagenomics.</title>
        <authorList>
            <person name="Schulz F."/>
            <person name="Roux S."/>
            <person name="Paez-Espino D."/>
            <person name="Jungbluth S."/>
            <person name="Walsh D.A."/>
            <person name="Denef V.J."/>
            <person name="McMahon K.D."/>
            <person name="Konstantinidis K.T."/>
            <person name="Eloe-Fadrosh E.A."/>
            <person name="Kyrpides N.C."/>
            <person name="Woyke T."/>
        </authorList>
    </citation>
    <scope>NUCLEOTIDE SEQUENCE</scope>
    <source>
        <strain evidence="10">GVMAG-M-3300023184-50</strain>
    </source>
</reference>
<organism evidence="10">
    <name type="scientific">viral metagenome</name>
    <dbReference type="NCBI Taxonomy" id="1070528"/>
    <lineage>
        <taxon>unclassified sequences</taxon>
        <taxon>metagenomes</taxon>
        <taxon>organismal metagenomes</taxon>
    </lineage>
</organism>
<evidence type="ECO:0000256" key="1">
    <source>
        <dbReference type="ARBA" id="ARBA00004328"/>
    </source>
</evidence>
<keyword evidence="7" id="KW-0804">Transcription</keyword>
<dbReference type="GO" id="GO:0016740">
    <property type="term" value="F:transferase activity"/>
    <property type="evidence" value="ECO:0007669"/>
    <property type="project" value="UniProtKB-KW"/>
</dbReference>
<evidence type="ECO:0000256" key="5">
    <source>
        <dbReference type="ARBA" id="ARBA00022840"/>
    </source>
</evidence>
<name>A0A6C0I6E6_9ZZZZ</name>
<feature type="compositionally biased region" description="Low complexity" evidence="8">
    <location>
        <begin position="417"/>
        <end position="427"/>
    </location>
</feature>
<evidence type="ECO:0000256" key="4">
    <source>
        <dbReference type="ARBA" id="ARBA00022741"/>
    </source>
</evidence>
<evidence type="ECO:0000256" key="7">
    <source>
        <dbReference type="ARBA" id="ARBA00023163"/>
    </source>
</evidence>
<accession>A0A6C0I6E6</accession>
<evidence type="ECO:0000313" key="10">
    <source>
        <dbReference type="EMBL" id="QHT88379.1"/>
    </source>
</evidence>
<keyword evidence="4" id="KW-0547">Nucleotide-binding</keyword>
<evidence type="ECO:0000259" key="9">
    <source>
        <dbReference type="Pfam" id="PF19244"/>
    </source>
</evidence>
<protein>
    <recommendedName>
        <fullName evidence="9">Poly(A) polymerase catalytic subunit domain-containing protein</fullName>
    </recommendedName>
</protein>
<keyword evidence="2" id="KW-0507">mRNA processing</keyword>
<dbReference type="GO" id="GO:0005524">
    <property type="term" value="F:ATP binding"/>
    <property type="evidence" value="ECO:0007669"/>
    <property type="project" value="UniProtKB-KW"/>
</dbReference>
<keyword evidence="6" id="KW-0946">Virion</keyword>
<comment type="subcellular location">
    <subcellularLocation>
        <location evidence="1">Virion</location>
    </subcellularLocation>
</comment>
<keyword evidence="5" id="KW-0067">ATP-binding</keyword>
<evidence type="ECO:0000256" key="3">
    <source>
        <dbReference type="ARBA" id="ARBA00022679"/>
    </source>
</evidence>
<dbReference type="AlphaFoldDB" id="A0A6C0I6E6"/>
<feature type="region of interest" description="Disordered" evidence="8">
    <location>
        <begin position="408"/>
        <end position="427"/>
    </location>
</feature>
<dbReference type="InterPro" id="IPR045355">
    <property type="entry name" value="PolyA_pol_cat_su"/>
</dbReference>
<evidence type="ECO:0000256" key="2">
    <source>
        <dbReference type="ARBA" id="ARBA00022664"/>
    </source>
</evidence>
<dbReference type="GO" id="GO:0044423">
    <property type="term" value="C:virion component"/>
    <property type="evidence" value="ECO:0007669"/>
    <property type="project" value="UniProtKB-KW"/>
</dbReference>
<proteinExistence type="predicted"/>